<dbReference type="EMBL" id="CP018477">
    <property type="protein sequence ID" value="ASV74999.1"/>
    <property type="molecule type" value="Genomic_DNA"/>
</dbReference>
<evidence type="ECO:0000256" key="5">
    <source>
        <dbReference type="SAM" id="MobiDB-lite"/>
    </source>
</evidence>
<keyword evidence="4" id="KW-0862">Zinc</keyword>
<dbReference type="PANTHER" id="PTHR37326">
    <property type="entry name" value="BLL3975 PROTEIN"/>
    <property type="match status" value="1"/>
</dbReference>
<name>A0A286RGA3_9BACT</name>
<dbReference type="Pfam" id="PF24827">
    <property type="entry name" value="AstE_AspA_cat"/>
    <property type="match status" value="1"/>
</dbReference>
<comment type="cofactor">
    <cofactor evidence="1">
        <name>Zn(2+)</name>
        <dbReference type="ChEBI" id="CHEBI:29105"/>
    </cofactor>
</comment>
<protein>
    <submittedName>
        <fullName evidence="7">Putative deacylase</fullName>
    </submittedName>
</protein>
<dbReference type="GO" id="GO:0016788">
    <property type="term" value="F:hydrolase activity, acting on ester bonds"/>
    <property type="evidence" value="ECO:0007669"/>
    <property type="project" value="InterPro"/>
</dbReference>
<keyword evidence="3" id="KW-0378">Hydrolase</keyword>
<organism evidence="7 8">
    <name type="scientific">Thermogutta terrifontis</name>
    <dbReference type="NCBI Taxonomy" id="1331910"/>
    <lineage>
        <taxon>Bacteria</taxon>
        <taxon>Pseudomonadati</taxon>
        <taxon>Planctomycetota</taxon>
        <taxon>Planctomycetia</taxon>
        <taxon>Pirellulales</taxon>
        <taxon>Thermoguttaceae</taxon>
        <taxon>Thermogutta</taxon>
    </lineage>
</organism>
<evidence type="ECO:0000256" key="4">
    <source>
        <dbReference type="ARBA" id="ARBA00022833"/>
    </source>
</evidence>
<proteinExistence type="predicted"/>
<gene>
    <name evidence="7" type="ORF">THTE_2397</name>
</gene>
<dbReference type="Gene3D" id="3.40.630.10">
    <property type="entry name" value="Zn peptidases"/>
    <property type="match status" value="1"/>
</dbReference>
<evidence type="ECO:0000313" key="7">
    <source>
        <dbReference type="EMBL" id="ASV74999.1"/>
    </source>
</evidence>
<feature type="region of interest" description="Disordered" evidence="5">
    <location>
        <begin position="51"/>
        <end position="72"/>
    </location>
</feature>
<dbReference type="SUPFAM" id="SSF53187">
    <property type="entry name" value="Zn-dependent exopeptidases"/>
    <property type="match status" value="1"/>
</dbReference>
<dbReference type="InterPro" id="IPR055438">
    <property type="entry name" value="AstE_AspA_cat"/>
</dbReference>
<reference evidence="7 8" key="1">
    <citation type="journal article" name="Front. Microbiol.">
        <title>Sugar Metabolism of the First Thermophilic Planctomycete Thermogutta terrifontis: Comparative Genomic and Transcriptomic Approaches.</title>
        <authorList>
            <person name="Elcheninov A.G."/>
            <person name="Menzel P."/>
            <person name="Gudbergsdottir S.R."/>
            <person name="Slesarev A.I."/>
            <person name="Kadnikov V.V."/>
            <person name="Krogh A."/>
            <person name="Bonch-Osmolovskaya E.A."/>
            <person name="Peng X."/>
            <person name="Kublanov I.V."/>
        </authorList>
    </citation>
    <scope>NUCLEOTIDE SEQUENCE [LARGE SCALE GENOMIC DNA]</scope>
    <source>
        <strain evidence="7 8">R1</strain>
    </source>
</reference>
<dbReference type="InterPro" id="IPR053138">
    <property type="entry name" value="N-alpha-Ac-DABA_deacetylase"/>
</dbReference>
<feature type="domain" description="Succinylglutamate desuccinylase/Aspartoacylase catalytic" evidence="6">
    <location>
        <begin position="76"/>
        <end position="179"/>
    </location>
</feature>
<dbReference type="PANTHER" id="PTHR37326:SF1">
    <property type="entry name" value="BLL3975 PROTEIN"/>
    <property type="match status" value="1"/>
</dbReference>
<dbReference type="RefSeq" id="WP_095415181.1">
    <property type="nucleotide sequence ID" value="NZ_CP018477.1"/>
</dbReference>
<evidence type="ECO:0000256" key="1">
    <source>
        <dbReference type="ARBA" id="ARBA00001947"/>
    </source>
</evidence>
<evidence type="ECO:0000313" key="8">
    <source>
        <dbReference type="Proteomes" id="UP000215086"/>
    </source>
</evidence>
<dbReference type="Proteomes" id="UP000215086">
    <property type="component" value="Chromosome"/>
</dbReference>
<evidence type="ECO:0000256" key="3">
    <source>
        <dbReference type="ARBA" id="ARBA00022801"/>
    </source>
</evidence>
<sequence length="278" mass="30912">MLTQNYQSTGSGGKTMTRWRVMGLSRRNRTVQRALSILAIASIIQWFTGSDVPGSDQQSGEKATVPQPIVRTGSEPGPTVLVVAGIHGNEPAGVKAAQIMACWSVRRGKLVVVSPANPPGVEHRQRTIPGVPKEEADLNRNFVVEGKECRPKGTLAQQLWQHVAQIRPDWLVDLHESVRFHKDRGVGNTFIVYPREETLEVVKKLLAKVNPQITELDERFVVLRWPARGSLARAAGAVLGCQSFILESTRQDPIDRRIAYHCEFVRALLEELQMGLMQ</sequence>
<accession>A0A286RGA3</accession>
<keyword evidence="8" id="KW-1185">Reference proteome</keyword>
<dbReference type="AlphaFoldDB" id="A0A286RGA3"/>
<evidence type="ECO:0000256" key="2">
    <source>
        <dbReference type="ARBA" id="ARBA00022723"/>
    </source>
</evidence>
<keyword evidence="2" id="KW-0479">Metal-binding</keyword>
<dbReference type="GO" id="GO:0046872">
    <property type="term" value="F:metal ion binding"/>
    <property type="evidence" value="ECO:0007669"/>
    <property type="project" value="UniProtKB-KW"/>
</dbReference>
<dbReference type="KEGG" id="ttf:THTE_2397"/>
<evidence type="ECO:0000259" key="6">
    <source>
        <dbReference type="Pfam" id="PF24827"/>
    </source>
</evidence>
<dbReference type="OrthoDB" id="8333609at2"/>